<dbReference type="InterPro" id="IPR047047">
    <property type="entry name" value="GST_Omega-like_C"/>
</dbReference>
<evidence type="ECO:0000313" key="2">
    <source>
        <dbReference type="EMBL" id="KAG0148901.1"/>
    </source>
</evidence>
<sequence>MTGDDDMDRESIRTKIPNSQKDITKWASEDGHFRRVKSTFRDTISPNSRFSPEKGRYHLYISLACPWAHRTLILLYLKRLQSMIGLSIVHPHMGSEGWSWNAPIEFNPNMSGVIKDDLYSFKWLKEIYFKANPKFEGRFTVPVLFDKLHETIVNNESSEIVRILNFSFNDLLQDKYKAIDLYPIDLREEIDRLNEWVYDQVNNGVYKTGFATTQEAYEIALKPLFEGLDKLEKILEGGKKFLIGDRITEADVRLFTTIIRFDPVYVNHFKCNIKTIRDGYPNLDRWLRTLYWENSAFKERYESEGSVMTIDIRTYHSSSHPVMPQNLSELWHRVSSPRSQASEAVEGLCEVEAGDECISYTI</sequence>
<accession>A0A9P6NKW0</accession>
<dbReference type="Gene3D" id="3.40.30.10">
    <property type="entry name" value="Glutaredoxin"/>
    <property type="match status" value="1"/>
</dbReference>
<dbReference type="SUPFAM" id="SSF52833">
    <property type="entry name" value="Thioredoxin-like"/>
    <property type="match status" value="1"/>
</dbReference>
<dbReference type="PROSITE" id="PS50405">
    <property type="entry name" value="GST_CTER"/>
    <property type="match status" value="1"/>
</dbReference>
<dbReference type="Proteomes" id="UP000886653">
    <property type="component" value="Unassembled WGS sequence"/>
</dbReference>
<dbReference type="Gene3D" id="1.20.1050.10">
    <property type="match status" value="1"/>
</dbReference>
<dbReference type="Pfam" id="PF13410">
    <property type="entry name" value="GST_C_2"/>
    <property type="match status" value="1"/>
</dbReference>
<dbReference type="PANTHER" id="PTHR32419:SF6">
    <property type="entry name" value="GLUTATHIONE S-TRANSFERASE OMEGA-LIKE 1-RELATED"/>
    <property type="match status" value="1"/>
</dbReference>
<dbReference type="OrthoDB" id="2309723at2759"/>
<dbReference type="InterPro" id="IPR036249">
    <property type="entry name" value="Thioredoxin-like_sf"/>
</dbReference>
<dbReference type="GO" id="GO:0004364">
    <property type="term" value="F:glutathione transferase activity"/>
    <property type="evidence" value="ECO:0007669"/>
    <property type="project" value="InterPro"/>
</dbReference>
<protein>
    <recommendedName>
        <fullName evidence="1">GST C-terminal domain-containing protein</fullName>
    </recommendedName>
</protein>
<evidence type="ECO:0000313" key="3">
    <source>
        <dbReference type="Proteomes" id="UP000886653"/>
    </source>
</evidence>
<dbReference type="GO" id="GO:0005737">
    <property type="term" value="C:cytoplasm"/>
    <property type="evidence" value="ECO:0007669"/>
    <property type="project" value="TreeGrafter"/>
</dbReference>
<comment type="caution">
    <text evidence="2">The sequence shown here is derived from an EMBL/GenBank/DDBJ whole genome shotgun (WGS) entry which is preliminary data.</text>
</comment>
<dbReference type="InterPro" id="IPR016639">
    <property type="entry name" value="GST_Omega/GSH"/>
</dbReference>
<evidence type="ECO:0000259" key="1">
    <source>
        <dbReference type="PROSITE" id="PS50405"/>
    </source>
</evidence>
<dbReference type="InterPro" id="IPR004045">
    <property type="entry name" value="Glutathione_S-Trfase_N"/>
</dbReference>
<keyword evidence="3" id="KW-1185">Reference proteome</keyword>
<dbReference type="InterPro" id="IPR036282">
    <property type="entry name" value="Glutathione-S-Trfase_C_sf"/>
</dbReference>
<dbReference type="AlphaFoldDB" id="A0A9P6NKW0"/>
<reference evidence="2" key="1">
    <citation type="submission" date="2013-11" db="EMBL/GenBank/DDBJ databases">
        <title>Genome sequence of the fusiform rust pathogen reveals effectors for host alternation and coevolution with pine.</title>
        <authorList>
            <consortium name="DOE Joint Genome Institute"/>
            <person name="Smith K."/>
            <person name="Pendleton A."/>
            <person name="Kubisiak T."/>
            <person name="Anderson C."/>
            <person name="Salamov A."/>
            <person name="Aerts A."/>
            <person name="Riley R."/>
            <person name="Clum A."/>
            <person name="Lindquist E."/>
            <person name="Ence D."/>
            <person name="Campbell M."/>
            <person name="Kronenberg Z."/>
            <person name="Feau N."/>
            <person name="Dhillon B."/>
            <person name="Hamelin R."/>
            <person name="Burleigh J."/>
            <person name="Smith J."/>
            <person name="Yandell M."/>
            <person name="Nelson C."/>
            <person name="Grigoriev I."/>
            <person name="Davis J."/>
        </authorList>
    </citation>
    <scope>NUCLEOTIDE SEQUENCE</scope>
    <source>
        <strain evidence="2">G11</strain>
    </source>
</reference>
<proteinExistence type="predicted"/>
<dbReference type="EMBL" id="MU167232">
    <property type="protein sequence ID" value="KAG0148901.1"/>
    <property type="molecule type" value="Genomic_DNA"/>
</dbReference>
<name>A0A9P6NKW0_9BASI</name>
<feature type="domain" description="GST C-terminal" evidence="1">
    <location>
        <begin position="183"/>
        <end position="325"/>
    </location>
</feature>
<dbReference type="SUPFAM" id="SSF47616">
    <property type="entry name" value="GST C-terminal domain-like"/>
    <property type="match status" value="1"/>
</dbReference>
<gene>
    <name evidence="2" type="ORF">CROQUDRAFT_669592</name>
</gene>
<organism evidence="2 3">
    <name type="scientific">Cronartium quercuum f. sp. fusiforme G11</name>
    <dbReference type="NCBI Taxonomy" id="708437"/>
    <lineage>
        <taxon>Eukaryota</taxon>
        <taxon>Fungi</taxon>
        <taxon>Dikarya</taxon>
        <taxon>Basidiomycota</taxon>
        <taxon>Pucciniomycotina</taxon>
        <taxon>Pucciniomycetes</taxon>
        <taxon>Pucciniales</taxon>
        <taxon>Coleosporiaceae</taxon>
        <taxon>Cronartium</taxon>
    </lineage>
</organism>
<dbReference type="Pfam" id="PF13409">
    <property type="entry name" value="GST_N_2"/>
    <property type="match status" value="1"/>
</dbReference>
<dbReference type="InterPro" id="IPR010987">
    <property type="entry name" value="Glutathione-S-Trfase_C-like"/>
</dbReference>
<dbReference type="CDD" id="cd03190">
    <property type="entry name" value="GST_C_Omega_like"/>
    <property type="match status" value="1"/>
</dbReference>
<dbReference type="PANTHER" id="PTHR32419">
    <property type="entry name" value="GLUTATHIONYL-HYDROQUINONE REDUCTASE"/>
    <property type="match status" value="1"/>
</dbReference>